<comment type="similarity">
    <text evidence="7">Belongs to the UQCC6 family.</text>
</comment>
<comment type="subcellular location">
    <subcellularLocation>
        <location evidence="1">Mitochondrion inner membrane</location>
        <topology evidence="1">Single-pass membrane protein</topology>
    </subcellularLocation>
</comment>
<reference evidence="8 9" key="1">
    <citation type="journal article" date="2019" name="PLoS ONE">
        <title>Genomic analyses reveal an absence of contemporary introgressive admixture between fin whales and blue whales, despite known hybrids.</title>
        <authorList>
            <person name="Westbury M.V."/>
            <person name="Petersen B."/>
            <person name="Lorenzen E.D."/>
        </authorList>
    </citation>
    <scope>NUCLEOTIDE SEQUENCE [LARGE SCALE GENOMIC DNA]</scope>
    <source>
        <strain evidence="8">FinWhale-01</strain>
    </source>
</reference>
<dbReference type="EMBL" id="SGJD01000183">
    <property type="protein sequence ID" value="KAB0406463.1"/>
    <property type="molecule type" value="Genomic_DNA"/>
</dbReference>
<dbReference type="AlphaFoldDB" id="A0A6A1QHL9"/>
<gene>
    <name evidence="8" type="ORF">E2I00_018466</name>
</gene>
<evidence type="ECO:0000313" key="8">
    <source>
        <dbReference type="EMBL" id="KAB0406463.1"/>
    </source>
</evidence>
<keyword evidence="9" id="KW-1185">Reference proteome</keyword>
<evidence type="ECO:0000256" key="2">
    <source>
        <dbReference type="ARBA" id="ARBA00022692"/>
    </source>
</evidence>
<accession>A0A6A1QHL9</accession>
<comment type="caution">
    <text evidence="8">The sequence shown here is derived from an EMBL/GenBank/DDBJ whole genome shotgun (WGS) entry which is preliminary data.</text>
</comment>
<dbReference type="Pfam" id="PF14990">
    <property type="entry name" value="DUF4516"/>
    <property type="match status" value="1"/>
</dbReference>
<sequence>MMRALKAWGQERYWFKKKKKTRHLLWPKAPLPSGSRAHASSETAFRSGAALIPCTFGPIRGCPLRLRSALSPSPDPLPSASAAQVGLVYPHGLVGPWERSNIARFPSPLSPPTMPAGVSWTSYLKMFAASLLAMCAGAEVVHRYYRPDLTIPEIPPKPGELKTELLGLKERQHEPQNSSLPRTL</sequence>
<proteinExistence type="inferred from homology"/>
<dbReference type="GO" id="GO:0034551">
    <property type="term" value="P:mitochondrial respiratory chain complex III assembly"/>
    <property type="evidence" value="ECO:0007669"/>
    <property type="project" value="InterPro"/>
</dbReference>
<dbReference type="PANTHER" id="PTHR28492">
    <property type="entry name" value="HYPOTHETICAL PROTEIN LOC691921"/>
    <property type="match status" value="1"/>
</dbReference>
<keyword evidence="6" id="KW-0472">Membrane</keyword>
<keyword evidence="2" id="KW-0812">Transmembrane</keyword>
<evidence type="ECO:0000256" key="5">
    <source>
        <dbReference type="ARBA" id="ARBA00023128"/>
    </source>
</evidence>
<evidence type="ECO:0000256" key="3">
    <source>
        <dbReference type="ARBA" id="ARBA00022792"/>
    </source>
</evidence>
<dbReference type="GO" id="GO:0005743">
    <property type="term" value="C:mitochondrial inner membrane"/>
    <property type="evidence" value="ECO:0007669"/>
    <property type="project" value="UniProtKB-SubCell"/>
</dbReference>
<evidence type="ECO:0000256" key="4">
    <source>
        <dbReference type="ARBA" id="ARBA00022989"/>
    </source>
</evidence>
<evidence type="ECO:0000313" key="9">
    <source>
        <dbReference type="Proteomes" id="UP000437017"/>
    </source>
</evidence>
<protein>
    <submittedName>
        <fullName evidence="8">Uncharacterized protein</fullName>
    </submittedName>
</protein>
<evidence type="ECO:0000256" key="1">
    <source>
        <dbReference type="ARBA" id="ARBA00004434"/>
    </source>
</evidence>
<keyword evidence="3" id="KW-0999">Mitochondrion inner membrane</keyword>
<dbReference type="Proteomes" id="UP000437017">
    <property type="component" value="Unassembled WGS sequence"/>
</dbReference>
<name>A0A6A1QHL9_BALPH</name>
<evidence type="ECO:0000256" key="7">
    <source>
        <dbReference type="ARBA" id="ARBA00044944"/>
    </source>
</evidence>
<dbReference type="OrthoDB" id="6139781at2759"/>
<keyword evidence="4" id="KW-1133">Transmembrane helix</keyword>
<dbReference type="InterPro" id="IPR027858">
    <property type="entry name" value="BRAWNIN"/>
</dbReference>
<keyword evidence="5" id="KW-0496">Mitochondrion</keyword>
<dbReference type="PANTHER" id="PTHR28492:SF1">
    <property type="entry name" value="UBIQUINOL-CYTOCHROME-C REDUCTASE COMPLEX ASSEMBLY FACTOR 6"/>
    <property type="match status" value="1"/>
</dbReference>
<organism evidence="8 9">
    <name type="scientific">Balaenoptera physalus</name>
    <name type="common">Fin whale</name>
    <name type="synonym">Balaena physalus</name>
    <dbReference type="NCBI Taxonomy" id="9770"/>
    <lineage>
        <taxon>Eukaryota</taxon>
        <taxon>Metazoa</taxon>
        <taxon>Chordata</taxon>
        <taxon>Craniata</taxon>
        <taxon>Vertebrata</taxon>
        <taxon>Euteleostomi</taxon>
        <taxon>Mammalia</taxon>
        <taxon>Eutheria</taxon>
        <taxon>Laurasiatheria</taxon>
        <taxon>Artiodactyla</taxon>
        <taxon>Whippomorpha</taxon>
        <taxon>Cetacea</taxon>
        <taxon>Mysticeti</taxon>
        <taxon>Balaenopteridae</taxon>
        <taxon>Balaenoptera</taxon>
    </lineage>
</organism>
<evidence type="ECO:0000256" key="6">
    <source>
        <dbReference type="ARBA" id="ARBA00023136"/>
    </source>
</evidence>